<protein>
    <submittedName>
        <fullName evidence="2">Uncharacterized protein</fullName>
    </submittedName>
</protein>
<dbReference type="Proteomes" id="UP000823388">
    <property type="component" value="Chromosome 1K"/>
</dbReference>
<organism evidence="2 3">
    <name type="scientific">Panicum virgatum</name>
    <name type="common">Blackwell switchgrass</name>
    <dbReference type="NCBI Taxonomy" id="38727"/>
    <lineage>
        <taxon>Eukaryota</taxon>
        <taxon>Viridiplantae</taxon>
        <taxon>Streptophyta</taxon>
        <taxon>Embryophyta</taxon>
        <taxon>Tracheophyta</taxon>
        <taxon>Spermatophyta</taxon>
        <taxon>Magnoliopsida</taxon>
        <taxon>Liliopsida</taxon>
        <taxon>Poales</taxon>
        <taxon>Poaceae</taxon>
        <taxon>PACMAD clade</taxon>
        <taxon>Panicoideae</taxon>
        <taxon>Panicodae</taxon>
        <taxon>Paniceae</taxon>
        <taxon>Panicinae</taxon>
        <taxon>Panicum</taxon>
        <taxon>Panicum sect. Hiantes</taxon>
    </lineage>
</organism>
<evidence type="ECO:0000313" key="2">
    <source>
        <dbReference type="EMBL" id="KAG2660962.1"/>
    </source>
</evidence>
<sequence>MGTQRTAACRISLRPVPTSFRSPNAVLMLPPRPLAPRLARRGLVVQDNAASAGARAPCAVPAWASHPAARFLRDGPRDFFRWAGRCRGHESARIWAMLPFSSDRIVIAGPPRRDDSFGSSSWISTGPPLPARIAVAARVFFIFIFFNFFFTEIYF</sequence>
<keyword evidence="1" id="KW-1133">Transmembrane helix</keyword>
<accession>A0A8T0XHL7</accession>
<proteinExistence type="predicted"/>
<gene>
    <name evidence="2" type="ORF">PVAP13_1KG470905</name>
</gene>
<evidence type="ECO:0000313" key="3">
    <source>
        <dbReference type="Proteomes" id="UP000823388"/>
    </source>
</evidence>
<dbReference type="AlphaFoldDB" id="A0A8T0XHL7"/>
<dbReference type="EMBL" id="CM029037">
    <property type="protein sequence ID" value="KAG2660962.1"/>
    <property type="molecule type" value="Genomic_DNA"/>
</dbReference>
<keyword evidence="3" id="KW-1185">Reference proteome</keyword>
<name>A0A8T0XHL7_PANVG</name>
<comment type="caution">
    <text evidence="2">The sequence shown here is derived from an EMBL/GenBank/DDBJ whole genome shotgun (WGS) entry which is preliminary data.</text>
</comment>
<evidence type="ECO:0000256" key="1">
    <source>
        <dbReference type="SAM" id="Phobius"/>
    </source>
</evidence>
<keyword evidence="1" id="KW-0472">Membrane</keyword>
<reference evidence="2" key="1">
    <citation type="submission" date="2020-05" db="EMBL/GenBank/DDBJ databases">
        <title>WGS assembly of Panicum virgatum.</title>
        <authorList>
            <person name="Lovell J.T."/>
            <person name="Jenkins J."/>
            <person name="Shu S."/>
            <person name="Juenger T.E."/>
            <person name="Schmutz J."/>
        </authorList>
    </citation>
    <scope>NUCLEOTIDE SEQUENCE</scope>
    <source>
        <strain evidence="2">AP13</strain>
    </source>
</reference>
<keyword evidence="1" id="KW-0812">Transmembrane</keyword>
<feature type="transmembrane region" description="Helical" evidence="1">
    <location>
        <begin position="129"/>
        <end position="150"/>
    </location>
</feature>